<protein>
    <submittedName>
        <fullName evidence="5">WD40 repeat protein</fullName>
    </submittedName>
</protein>
<dbReference type="Pfam" id="PF00400">
    <property type="entry name" value="WD40"/>
    <property type="match status" value="3"/>
</dbReference>
<feature type="region of interest" description="Disordered" evidence="4">
    <location>
        <begin position="239"/>
        <end position="272"/>
    </location>
</feature>
<name>A0ABU0SJX9_9ACTN</name>
<keyword evidence="2" id="KW-0677">Repeat</keyword>
<dbReference type="InterPro" id="IPR019775">
    <property type="entry name" value="WD40_repeat_CS"/>
</dbReference>
<dbReference type="EMBL" id="JAUSZI010000002">
    <property type="protein sequence ID" value="MDQ1023871.1"/>
    <property type="molecule type" value="Genomic_DNA"/>
</dbReference>
<keyword evidence="1 3" id="KW-0853">WD repeat</keyword>
<organism evidence="5 6">
    <name type="scientific">Streptomyces umbrinus</name>
    <dbReference type="NCBI Taxonomy" id="67370"/>
    <lineage>
        <taxon>Bacteria</taxon>
        <taxon>Bacillati</taxon>
        <taxon>Actinomycetota</taxon>
        <taxon>Actinomycetes</taxon>
        <taxon>Kitasatosporales</taxon>
        <taxon>Streptomycetaceae</taxon>
        <taxon>Streptomyces</taxon>
        <taxon>Streptomyces phaeochromogenes group</taxon>
    </lineage>
</organism>
<dbReference type="InterPro" id="IPR015943">
    <property type="entry name" value="WD40/YVTN_repeat-like_dom_sf"/>
</dbReference>
<evidence type="ECO:0000313" key="5">
    <source>
        <dbReference type="EMBL" id="MDQ1023871.1"/>
    </source>
</evidence>
<dbReference type="PROSITE" id="PS50082">
    <property type="entry name" value="WD_REPEATS_2"/>
    <property type="match status" value="3"/>
</dbReference>
<dbReference type="PANTHER" id="PTHR19848">
    <property type="entry name" value="WD40 REPEAT PROTEIN"/>
    <property type="match status" value="1"/>
</dbReference>
<evidence type="ECO:0000256" key="4">
    <source>
        <dbReference type="SAM" id="MobiDB-lite"/>
    </source>
</evidence>
<accession>A0ABU0SJX9</accession>
<dbReference type="InterPro" id="IPR036322">
    <property type="entry name" value="WD40_repeat_dom_sf"/>
</dbReference>
<dbReference type="Gene3D" id="2.130.10.10">
    <property type="entry name" value="YVTN repeat-like/Quinoprotein amine dehydrogenase"/>
    <property type="match status" value="1"/>
</dbReference>
<feature type="repeat" description="WD" evidence="3">
    <location>
        <begin position="141"/>
        <end position="181"/>
    </location>
</feature>
<keyword evidence="6" id="KW-1185">Reference proteome</keyword>
<dbReference type="PANTHER" id="PTHR19848:SF8">
    <property type="entry name" value="F-BOX AND WD REPEAT DOMAIN CONTAINING 7"/>
    <property type="match status" value="1"/>
</dbReference>
<dbReference type="PROSITE" id="PS00678">
    <property type="entry name" value="WD_REPEATS_1"/>
    <property type="match status" value="1"/>
</dbReference>
<dbReference type="InterPro" id="IPR020472">
    <property type="entry name" value="WD40_PAC1"/>
</dbReference>
<feature type="repeat" description="WD" evidence="3">
    <location>
        <begin position="57"/>
        <end position="98"/>
    </location>
</feature>
<dbReference type="RefSeq" id="WP_307519054.1">
    <property type="nucleotide sequence ID" value="NZ_JAUSZI010000002.1"/>
</dbReference>
<evidence type="ECO:0000313" key="6">
    <source>
        <dbReference type="Proteomes" id="UP001230328"/>
    </source>
</evidence>
<evidence type="ECO:0000256" key="1">
    <source>
        <dbReference type="ARBA" id="ARBA00022574"/>
    </source>
</evidence>
<dbReference type="SUPFAM" id="SSF50978">
    <property type="entry name" value="WD40 repeat-like"/>
    <property type="match status" value="1"/>
</dbReference>
<dbReference type="PROSITE" id="PS50294">
    <property type="entry name" value="WD_REPEATS_REGION"/>
    <property type="match status" value="2"/>
</dbReference>
<feature type="repeat" description="WD" evidence="3">
    <location>
        <begin position="15"/>
        <end position="56"/>
    </location>
</feature>
<evidence type="ECO:0000256" key="3">
    <source>
        <dbReference type="PROSITE-ProRule" id="PRU00221"/>
    </source>
</evidence>
<dbReference type="SMART" id="SM00320">
    <property type="entry name" value="WD40"/>
    <property type="match status" value="4"/>
</dbReference>
<sequence>MWDTGSRRSVAVLDTTSPKRKAQAVHFSPDGRTIASVGEDSTLRLWGARSGRSLAVLDNRAGMTFDVVHAPDGRTLITGNNDGTVHLWDVRTRTRRATLDISDGTVYGIAVDAKGTSLAVANSDGTVQLRDIASKRRTATLTGHTLGAITAAFSPSGSTLVSSGNDTIRLWDLDAGRATRHICEVVGPSVDRDRWHKLMPDVAFHTPCSWTRRAPRRAVLLDTPCLWTRSQFQTYGDIRAGRASRSPASGCRPTHDLPPNGHRGCAAVPEAL</sequence>
<proteinExistence type="predicted"/>
<evidence type="ECO:0000256" key="2">
    <source>
        <dbReference type="ARBA" id="ARBA00022737"/>
    </source>
</evidence>
<gene>
    <name evidence="5" type="ORF">QF035_001453</name>
</gene>
<reference evidence="5 6" key="1">
    <citation type="submission" date="2023-07" db="EMBL/GenBank/DDBJ databases">
        <title>Comparative genomics of wheat-associated soil bacteria to identify genetic determinants of phenazine resistance.</title>
        <authorList>
            <person name="Mouncey N."/>
        </authorList>
    </citation>
    <scope>NUCLEOTIDE SEQUENCE [LARGE SCALE GENOMIC DNA]</scope>
    <source>
        <strain evidence="5 6">V2I4</strain>
    </source>
</reference>
<comment type="caution">
    <text evidence="5">The sequence shown here is derived from an EMBL/GenBank/DDBJ whole genome shotgun (WGS) entry which is preliminary data.</text>
</comment>
<dbReference type="PRINTS" id="PR00320">
    <property type="entry name" value="GPROTEINBRPT"/>
</dbReference>
<dbReference type="Proteomes" id="UP001230328">
    <property type="component" value="Unassembled WGS sequence"/>
</dbReference>
<dbReference type="InterPro" id="IPR001680">
    <property type="entry name" value="WD40_rpt"/>
</dbReference>